<feature type="transmembrane region" description="Helical" evidence="3">
    <location>
        <begin position="51"/>
        <end position="71"/>
    </location>
</feature>
<evidence type="ECO:0000313" key="5">
    <source>
        <dbReference type="Proteomes" id="UP001291687"/>
    </source>
</evidence>
<dbReference type="Proteomes" id="UP001291687">
    <property type="component" value="Unassembled WGS sequence"/>
</dbReference>
<evidence type="ECO:0000256" key="1">
    <source>
        <dbReference type="ARBA" id="ARBA00004141"/>
    </source>
</evidence>
<keyword evidence="3" id="KW-0874">Quinone</keyword>
<accession>A0ABU5NBA2</accession>
<feature type="transmembrane region" description="Helical" evidence="3">
    <location>
        <begin position="142"/>
        <end position="165"/>
    </location>
</feature>
<comment type="similarity">
    <text evidence="2 3">Belongs to the complex I subunit 6 family.</text>
</comment>
<keyword evidence="3" id="KW-0812">Transmembrane</keyword>
<organism evidence="4 5">
    <name type="scientific">Candidatus Megaera venefica</name>
    <dbReference type="NCBI Taxonomy" id="2055910"/>
    <lineage>
        <taxon>Bacteria</taxon>
        <taxon>Pseudomonadati</taxon>
        <taxon>Pseudomonadota</taxon>
        <taxon>Alphaproteobacteria</taxon>
        <taxon>Rickettsiales</taxon>
        <taxon>Rickettsiaceae</taxon>
        <taxon>Candidatus Megaera</taxon>
    </lineage>
</organism>
<comment type="subcellular location">
    <subcellularLocation>
        <location evidence="3">Cell membrane</location>
        <topology evidence="3">Multi-pass membrane protein</topology>
    </subcellularLocation>
    <subcellularLocation>
        <location evidence="1">Membrane</location>
        <topology evidence="1">Multi-pass membrane protein</topology>
    </subcellularLocation>
</comment>
<keyword evidence="3" id="KW-1133">Transmembrane helix</keyword>
<dbReference type="PANTHER" id="PTHR33269">
    <property type="entry name" value="NADH-UBIQUINONE OXIDOREDUCTASE CHAIN 6"/>
    <property type="match status" value="1"/>
</dbReference>
<proteinExistence type="inferred from homology"/>
<comment type="caution">
    <text evidence="4">The sequence shown here is derived from an EMBL/GenBank/DDBJ whole genome shotgun (WGS) entry which is preliminary data.</text>
</comment>
<comment type="function">
    <text evidence="3">NDH-1 shuttles electrons from NADH, via FMN and iron-sulfur (Fe-S) centers, to quinones in the respiratory chain. Couples the redox reaction to proton translocation (for every two electrons transferred, four hydrogen ions are translocated across the cytoplasmic membrane), and thus conserves the redox energy in a proton gradient.</text>
</comment>
<gene>
    <name evidence="4" type="ORF">Megvenef_00418</name>
</gene>
<dbReference type="NCBIfam" id="NF005164">
    <property type="entry name" value="PRK06638.1-4"/>
    <property type="match status" value="1"/>
</dbReference>
<feature type="transmembrane region" description="Helical" evidence="3">
    <location>
        <begin position="91"/>
        <end position="110"/>
    </location>
</feature>
<protein>
    <recommendedName>
        <fullName evidence="3">NADH-quinone oxidoreductase subunit J</fullName>
        <ecNumber evidence="3">7.1.1.-</ecNumber>
    </recommendedName>
</protein>
<feature type="transmembrane region" description="Helical" evidence="3">
    <location>
        <begin position="28"/>
        <end position="45"/>
    </location>
</feature>
<evidence type="ECO:0000256" key="2">
    <source>
        <dbReference type="ARBA" id="ARBA00005698"/>
    </source>
</evidence>
<keyword evidence="3" id="KW-0472">Membrane</keyword>
<dbReference type="EC" id="7.1.1.-" evidence="3"/>
<dbReference type="Gene3D" id="1.20.120.1200">
    <property type="entry name" value="NADH-ubiquinone/plastoquinone oxidoreductase chain 6, subunit NuoJ"/>
    <property type="match status" value="1"/>
</dbReference>
<sequence length="206" mass="22522">MAIFFYMFATLIVLSGIMVILSRNPVHAVLWLIFAFCNGAGLMVLMGAEFIAMMLIIIYVGAVAVLFLFVVMMLDIKFSEFKGSVDSEMSFAFVMAFFLFVDLAVIILLGTKTIVPIGSVTFAILPDVGNAYAVGRLLYTEFILPFQTAGIILFVAMVASISLTLRRRSGVKRQNAAEQMARNKDNSLSVAQVDGKSGLGNLNYDN</sequence>
<keyword evidence="3" id="KW-0520">NAD</keyword>
<evidence type="ECO:0000313" key="4">
    <source>
        <dbReference type="EMBL" id="MEA0970453.1"/>
    </source>
</evidence>
<name>A0ABU5NBA2_9RICK</name>
<dbReference type="EMBL" id="JARJFB010000019">
    <property type="protein sequence ID" value="MEA0970453.1"/>
    <property type="molecule type" value="Genomic_DNA"/>
</dbReference>
<dbReference type="RefSeq" id="WP_322776356.1">
    <property type="nucleotide sequence ID" value="NZ_JARJFB010000019.1"/>
</dbReference>
<comment type="catalytic activity">
    <reaction evidence="3">
        <text>a quinone + NADH + 5 H(+)(in) = a quinol + NAD(+) + 4 H(+)(out)</text>
        <dbReference type="Rhea" id="RHEA:57888"/>
        <dbReference type="ChEBI" id="CHEBI:15378"/>
        <dbReference type="ChEBI" id="CHEBI:24646"/>
        <dbReference type="ChEBI" id="CHEBI:57540"/>
        <dbReference type="ChEBI" id="CHEBI:57945"/>
        <dbReference type="ChEBI" id="CHEBI:132124"/>
    </reaction>
</comment>
<dbReference type="Pfam" id="PF00499">
    <property type="entry name" value="Oxidored_q3"/>
    <property type="match status" value="1"/>
</dbReference>
<reference evidence="4 5" key="1">
    <citation type="submission" date="2023-03" db="EMBL/GenBank/DDBJ databases">
        <title>Host association and intracellularity evolved multiple times independently in the Rickettsiales.</title>
        <authorList>
            <person name="Castelli M."/>
            <person name="Nardi T."/>
            <person name="Gammuto L."/>
            <person name="Bellinzona G."/>
            <person name="Sabaneyeva E."/>
            <person name="Potekhin A."/>
            <person name="Serra V."/>
            <person name="Petroni G."/>
            <person name="Sassera D."/>
        </authorList>
    </citation>
    <scope>NUCLEOTIDE SEQUENCE [LARGE SCALE GENOMIC DNA]</scope>
    <source>
        <strain evidence="4 5">Sr 2-6</strain>
    </source>
</reference>
<keyword evidence="5" id="KW-1185">Reference proteome</keyword>
<keyword evidence="3" id="KW-1003">Cell membrane</keyword>
<dbReference type="PANTHER" id="PTHR33269:SF17">
    <property type="entry name" value="NADH-UBIQUINONE OXIDOREDUCTASE CHAIN 6"/>
    <property type="match status" value="1"/>
</dbReference>
<evidence type="ECO:0000256" key="3">
    <source>
        <dbReference type="RuleBase" id="RU004429"/>
    </source>
</evidence>
<dbReference type="InterPro" id="IPR001457">
    <property type="entry name" value="NADH_UbQ/plastoQ_OxRdtase_su6"/>
</dbReference>
<feature type="transmembrane region" description="Helical" evidence="3">
    <location>
        <begin position="6"/>
        <end position="21"/>
    </location>
</feature>
<dbReference type="InterPro" id="IPR042106">
    <property type="entry name" value="Nuo/plastoQ_OxRdtase_6_NuoJ"/>
</dbReference>